<sequence length="276" mass="30581">MIKLNAYAKINLGLKILEKREDGYHNIETTLTTINLSDKLLIEEIESGIEIKCPGLKIHEVDNLCFKAAQLFFSNYPVKRGVRITVQKNIPVGGGLGGGSSDGAGVLKGMNQLFGINASDEELMRISRNLGCDVPFFIKGGAAIARGVGDELKFFKLPKMNLIIYYPGYSVSTKWAYEEYDRSNLTATIEMDNIMIEKKKKIRTGFNLENDFEKIVFKAHPDLLDVKNNLLGAGAYIVSLSGSGSCLYAVVDENIKKRVIKYLSGIGAMYFEVETI</sequence>
<feature type="binding site" evidence="9">
    <location>
        <begin position="91"/>
        <end position="101"/>
    </location>
    <ligand>
        <name>ATP</name>
        <dbReference type="ChEBI" id="CHEBI:30616"/>
    </ligand>
</feature>
<dbReference type="InterPro" id="IPR013750">
    <property type="entry name" value="GHMP_kinase_C_dom"/>
</dbReference>
<dbReference type="PANTHER" id="PTHR43527">
    <property type="entry name" value="4-DIPHOSPHOCYTIDYL-2-C-METHYL-D-ERYTHRITOL KINASE, CHLOROPLASTIC"/>
    <property type="match status" value="1"/>
</dbReference>
<evidence type="ECO:0000256" key="9">
    <source>
        <dbReference type="HAMAP-Rule" id="MF_00061"/>
    </source>
</evidence>
<evidence type="ECO:0000313" key="12">
    <source>
        <dbReference type="EMBL" id="HGV98397.1"/>
    </source>
</evidence>
<gene>
    <name evidence="9 12" type="primary">ispE</name>
    <name evidence="12" type="ORF">ENV60_08915</name>
</gene>
<dbReference type="PIRSF" id="PIRSF010376">
    <property type="entry name" value="IspE"/>
    <property type="match status" value="1"/>
</dbReference>
<dbReference type="InterPro" id="IPR006204">
    <property type="entry name" value="GHMP_kinase_N_dom"/>
</dbReference>
<feature type="domain" description="GHMP kinase N-terminal" evidence="10">
    <location>
        <begin position="63"/>
        <end position="141"/>
    </location>
</feature>
<comment type="similarity">
    <text evidence="1 9">Belongs to the GHMP kinase family. IspE subfamily.</text>
</comment>
<comment type="catalytic activity">
    <reaction evidence="9">
        <text>4-CDP-2-C-methyl-D-erythritol + ATP = 4-CDP-2-C-methyl-D-erythritol 2-phosphate + ADP + H(+)</text>
        <dbReference type="Rhea" id="RHEA:18437"/>
        <dbReference type="ChEBI" id="CHEBI:15378"/>
        <dbReference type="ChEBI" id="CHEBI:30616"/>
        <dbReference type="ChEBI" id="CHEBI:57823"/>
        <dbReference type="ChEBI" id="CHEBI:57919"/>
        <dbReference type="ChEBI" id="CHEBI:456216"/>
        <dbReference type="EC" id="2.7.1.148"/>
    </reaction>
</comment>
<dbReference type="Gene3D" id="3.30.230.10">
    <property type="match status" value="1"/>
</dbReference>
<organism evidence="12">
    <name type="scientific">candidate division WOR-3 bacterium</name>
    <dbReference type="NCBI Taxonomy" id="2052148"/>
    <lineage>
        <taxon>Bacteria</taxon>
        <taxon>Bacteria division WOR-3</taxon>
    </lineage>
</organism>
<dbReference type="Gene3D" id="3.30.70.890">
    <property type="entry name" value="GHMP kinase, C-terminal domain"/>
    <property type="match status" value="1"/>
</dbReference>
<dbReference type="GO" id="GO:0005524">
    <property type="term" value="F:ATP binding"/>
    <property type="evidence" value="ECO:0007669"/>
    <property type="project" value="UniProtKB-UniRule"/>
</dbReference>
<feature type="active site" evidence="9">
    <location>
        <position position="9"/>
    </location>
</feature>
<comment type="caution">
    <text evidence="12">The sequence shown here is derived from an EMBL/GenBank/DDBJ whole genome shotgun (WGS) entry which is preliminary data.</text>
</comment>
<evidence type="ECO:0000259" key="11">
    <source>
        <dbReference type="Pfam" id="PF08544"/>
    </source>
</evidence>
<proteinExistence type="inferred from homology"/>
<dbReference type="EMBL" id="DTGZ01000167">
    <property type="protein sequence ID" value="HGV98397.1"/>
    <property type="molecule type" value="Genomic_DNA"/>
</dbReference>
<feature type="active site" evidence="9">
    <location>
        <position position="133"/>
    </location>
</feature>
<evidence type="ECO:0000256" key="5">
    <source>
        <dbReference type="ARBA" id="ARBA00022741"/>
    </source>
</evidence>
<comment type="pathway">
    <text evidence="9">Isoprenoid biosynthesis; isopentenyl diphosphate biosynthesis via DXP pathway; isopentenyl diphosphate from 1-deoxy-D-xylulose 5-phosphate: step 3/6.</text>
</comment>
<dbReference type="GO" id="GO:0050515">
    <property type="term" value="F:4-(cytidine 5'-diphospho)-2-C-methyl-D-erythritol kinase activity"/>
    <property type="evidence" value="ECO:0007669"/>
    <property type="project" value="UniProtKB-UniRule"/>
</dbReference>
<dbReference type="PANTHER" id="PTHR43527:SF2">
    <property type="entry name" value="4-DIPHOSPHOCYTIDYL-2-C-METHYL-D-ERYTHRITOL KINASE, CHLOROPLASTIC"/>
    <property type="match status" value="1"/>
</dbReference>
<feature type="domain" description="GHMP kinase C-terminal" evidence="11">
    <location>
        <begin position="208"/>
        <end position="263"/>
    </location>
</feature>
<dbReference type="NCBIfam" id="TIGR00154">
    <property type="entry name" value="ispE"/>
    <property type="match status" value="1"/>
</dbReference>
<evidence type="ECO:0000256" key="6">
    <source>
        <dbReference type="ARBA" id="ARBA00022777"/>
    </source>
</evidence>
<keyword evidence="6 9" id="KW-0418">Kinase</keyword>
<keyword evidence="9" id="KW-0414">Isoprene biosynthesis</keyword>
<comment type="function">
    <text evidence="9">Catalyzes the phosphorylation of the position 2 hydroxy group of 4-diphosphocytidyl-2C-methyl-D-erythritol.</text>
</comment>
<name>A0A7C4XLV3_UNCW3</name>
<accession>A0A7C4XLV3</accession>
<evidence type="ECO:0000256" key="3">
    <source>
        <dbReference type="ARBA" id="ARBA00017473"/>
    </source>
</evidence>
<keyword evidence="4 9" id="KW-0808">Transferase</keyword>
<dbReference type="Pfam" id="PF08544">
    <property type="entry name" value="GHMP_kinases_C"/>
    <property type="match status" value="1"/>
</dbReference>
<dbReference type="InterPro" id="IPR014721">
    <property type="entry name" value="Ribsml_uS5_D2-typ_fold_subgr"/>
</dbReference>
<evidence type="ECO:0000256" key="1">
    <source>
        <dbReference type="ARBA" id="ARBA00009684"/>
    </source>
</evidence>
<evidence type="ECO:0000256" key="8">
    <source>
        <dbReference type="ARBA" id="ARBA00032554"/>
    </source>
</evidence>
<evidence type="ECO:0000256" key="2">
    <source>
        <dbReference type="ARBA" id="ARBA00012052"/>
    </source>
</evidence>
<protein>
    <recommendedName>
        <fullName evidence="3 9">4-diphosphocytidyl-2-C-methyl-D-erythritol kinase</fullName>
        <shortName evidence="9">CMK</shortName>
        <ecNumber evidence="2 9">2.7.1.148</ecNumber>
    </recommendedName>
    <alternativeName>
        <fullName evidence="8 9">4-(cytidine-5'-diphospho)-2-C-methyl-D-erythritol kinase</fullName>
    </alternativeName>
</protein>
<reference evidence="12" key="1">
    <citation type="journal article" date="2020" name="mSystems">
        <title>Genome- and Community-Level Interaction Insights into Carbon Utilization and Element Cycling Functions of Hydrothermarchaeota in Hydrothermal Sediment.</title>
        <authorList>
            <person name="Zhou Z."/>
            <person name="Liu Y."/>
            <person name="Xu W."/>
            <person name="Pan J."/>
            <person name="Luo Z.H."/>
            <person name="Li M."/>
        </authorList>
    </citation>
    <scope>NUCLEOTIDE SEQUENCE [LARGE SCALE GENOMIC DNA]</scope>
    <source>
        <strain evidence="12">SpSt-774</strain>
    </source>
</reference>
<evidence type="ECO:0000259" key="10">
    <source>
        <dbReference type="Pfam" id="PF00288"/>
    </source>
</evidence>
<dbReference type="InterPro" id="IPR020568">
    <property type="entry name" value="Ribosomal_Su5_D2-typ_SF"/>
</dbReference>
<evidence type="ECO:0000256" key="7">
    <source>
        <dbReference type="ARBA" id="ARBA00022840"/>
    </source>
</evidence>
<dbReference type="HAMAP" id="MF_00061">
    <property type="entry name" value="IspE"/>
    <property type="match status" value="1"/>
</dbReference>
<dbReference type="SUPFAM" id="SSF55060">
    <property type="entry name" value="GHMP Kinase, C-terminal domain"/>
    <property type="match status" value="1"/>
</dbReference>
<dbReference type="UniPathway" id="UPA00056">
    <property type="reaction ID" value="UER00094"/>
</dbReference>
<keyword evidence="7 9" id="KW-0067">ATP-binding</keyword>
<dbReference type="InterPro" id="IPR036554">
    <property type="entry name" value="GHMP_kinase_C_sf"/>
</dbReference>
<dbReference type="InterPro" id="IPR004424">
    <property type="entry name" value="IspE"/>
</dbReference>
<keyword evidence="5 9" id="KW-0547">Nucleotide-binding</keyword>
<dbReference type="GO" id="GO:0016114">
    <property type="term" value="P:terpenoid biosynthetic process"/>
    <property type="evidence" value="ECO:0007669"/>
    <property type="project" value="UniProtKB-UniRule"/>
</dbReference>
<evidence type="ECO:0000256" key="4">
    <source>
        <dbReference type="ARBA" id="ARBA00022679"/>
    </source>
</evidence>
<dbReference type="AlphaFoldDB" id="A0A7C4XLV3"/>
<dbReference type="SUPFAM" id="SSF54211">
    <property type="entry name" value="Ribosomal protein S5 domain 2-like"/>
    <property type="match status" value="1"/>
</dbReference>
<dbReference type="Pfam" id="PF00288">
    <property type="entry name" value="GHMP_kinases_N"/>
    <property type="match status" value="1"/>
</dbReference>
<dbReference type="GO" id="GO:0019288">
    <property type="term" value="P:isopentenyl diphosphate biosynthetic process, methylerythritol 4-phosphate pathway"/>
    <property type="evidence" value="ECO:0007669"/>
    <property type="project" value="UniProtKB-UniRule"/>
</dbReference>
<dbReference type="EC" id="2.7.1.148" evidence="2 9"/>